<evidence type="ECO:0000259" key="2">
    <source>
        <dbReference type="Pfam" id="PF03972"/>
    </source>
</evidence>
<dbReference type="Proteomes" id="UP000008210">
    <property type="component" value="Chromosome 2"/>
</dbReference>
<dbReference type="InterPro" id="IPR042188">
    <property type="entry name" value="MmgE/PrpD_sf_2"/>
</dbReference>
<dbReference type="EMBL" id="CP039288">
    <property type="protein sequence ID" value="QCC04075.1"/>
    <property type="molecule type" value="Genomic_DNA"/>
</dbReference>
<dbReference type="OrthoDB" id="9791416at2"/>
<dbReference type="KEGG" id="reh:H16_B1436"/>
<dbReference type="Gene3D" id="3.30.1330.120">
    <property type="entry name" value="2-methylcitrate dehydratase PrpD"/>
    <property type="match status" value="1"/>
</dbReference>
<dbReference type="eggNOG" id="COG2079">
    <property type="taxonomic scope" value="Bacteria"/>
</dbReference>
<dbReference type="SUPFAM" id="SSF103378">
    <property type="entry name" value="2-methylcitrate dehydratase PrpD"/>
    <property type="match status" value="1"/>
</dbReference>
<keyword evidence="4" id="KW-0456">Lyase</keyword>
<protein>
    <submittedName>
        <fullName evidence="4">2-Methylcitrate dehydratase</fullName>
        <ecNumber evidence="4">4.2.1.79</ecNumber>
    </submittedName>
    <submittedName>
        <fullName evidence="5">MmgE/PrpD family protein</fullName>
    </submittedName>
</protein>
<gene>
    <name evidence="4" type="primary">prpD3</name>
    <name evidence="4" type="ordered locus">H16_B1436</name>
    <name evidence="5" type="ORF">E6A55_26435</name>
</gene>
<dbReference type="InterPro" id="IPR045336">
    <property type="entry name" value="MmgE_PrpD_N"/>
</dbReference>
<proteinExistence type="inferred from homology"/>
<sequence>MNATEAFGPFFSTIKAGPLPAEVMHHAKRALVDWHAALFPGIGTDAVQRLQRVLEEELGRGNATLPMGQRATARAAALLNGAAAHAAEIDDSFRDAMYHPGAATIAAAIAAAQDAGASGETLLKGIVVGYEVSTRIGVVLGRAHYRFWHSTATVGTFGAAAAAAFIHGASEEQLAHALATAATFAAGLQQAFRMDSMSKPLHAGRAAEGGLLAARAAIAGITGSLDVLDGETGMGRAMSDGPDWNGLASTLGKDFHICRLTFKNHIGCGHTFAAIDGALALKAKLGIDTAQIRRIRVATYRPALDIACYLDPRSENEAKFSLKFIVAAALVHGSVRLSAYTPERLWDSETRRLMDCMTVEVDPEIDGWFPGKRAARIEIETLDGATADYLQPNRKGDPEDPLSDADLGGKLIELAAPVIGADGARRLAQKIWHFETEPVVSLFG</sequence>
<dbReference type="AlphaFoldDB" id="Q0K1A0"/>
<evidence type="ECO:0000313" key="5">
    <source>
        <dbReference type="EMBL" id="QCC04075.1"/>
    </source>
</evidence>
<dbReference type="Pfam" id="PF03972">
    <property type="entry name" value="MmgE_PrpD_N"/>
    <property type="match status" value="1"/>
</dbReference>
<dbReference type="Proteomes" id="UP000296079">
    <property type="component" value="Chromosome 2"/>
</dbReference>
<feature type="domain" description="MmgE/PrpD C-terminal" evidence="3">
    <location>
        <begin position="268"/>
        <end position="428"/>
    </location>
</feature>
<reference evidence="5 7" key="2">
    <citation type="submission" date="2019-04" db="EMBL/GenBank/DDBJ databases">
        <title>Long-read de novo sequencing of Cupriavidus necator H16.</title>
        <authorList>
            <person name="Little G.T."/>
            <person name="Ehsaan M."/>
            <person name="Arenas-Lopez C."/>
            <person name="Jawed K."/>
            <person name="Winzer K."/>
            <person name="Kovacs K."/>
            <person name="Malys N."/>
            <person name="Minton N.P."/>
        </authorList>
    </citation>
    <scope>NUCLEOTIDE SEQUENCE [LARGE SCALE GENOMIC DNA]</scope>
    <source>
        <strain evidence="5 7">H16</strain>
    </source>
</reference>
<dbReference type="InterPro" id="IPR042183">
    <property type="entry name" value="MmgE/PrpD_sf_1"/>
</dbReference>
<dbReference type="PANTHER" id="PTHR16943">
    <property type="entry name" value="2-METHYLCITRATE DEHYDRATASE-RELATED"/>
    <property type="match status" value="1"/>
</dbReference>
<dbReference type="STRING" id="381666.H16_B1436"/>
<dbReference type="InterPro" id="IPR045337">
    <property type="entry name" value="MmgE_PrpD_C"/>
</dbReference>
<evidence type="ECO:0000313" key="4">
    <source>
        <dbReference type="EMBL" id="CAJ96224.1"/>
    </source>
</evidence>
<keyword evidence="6" id="KW-1185">Reference proteome</keyword>
<accession>Q0K1A0</accession>
<dbReference type="RefSeq" id="WP_011617240.1">
    <property type="nucleotide sequence ID" value="NC_008314.1"/>
</dbReference>
<comment type="similarity">
    <text evidence="1">Belongs to the PrpD family.</text>
</comment>
<feature type="domain" description="MmgE/PrpD N-terminal" evidence="2">
    <location>
        <begin position="9"/>
        <end position="245"/>
    </location>
</feature>
<organism evidence="4 6">
    <name type="scientific">Cupriavidus necator (strain ATCC 17699 / DSM 428 / KCTC 22496 / NCIMB 10442 / H16 / Stanier 337)</name>
    <name type="common">Ralstonia eutropha</name>
    <dbReference type="NCBI Taxonomy" id="381666"/>
    <lineage>
        <taxon>Bacteria</taxon>
        <taxon>Pseudomonadati</taxon>
        <taxon>Pseudomonadota</taxon>
        <taxon>Betaproteobacteria</taxon>
        <taxon>Burkholderiales</taxon>
        <taxon>Burkholderiaceae</taxon>
        <taxon>Cupriavidus</taxon>
    </lineage>
</organism>
<dbReference type="InterPro" id="IPR036148">
    <property type="entry name" value="MmgE/PrpD_sf"/>
</dbReference>
<evidence type="ECO:0000313" key="6">
    <source>
        <dbReference type="Proteomes" id="UP000008210"/>
    </source>
</evidence>
<reference evidence="4 6" key="1">
    <citation type="journal article" date="2006" name="Nat. Biotechnol.">
        <title>Genome sequence of the bioplastic-producing 'Knallgas' bacterium Ralstonia eutropha H16.</title>
        <authorList>
            <person name="Pohlmann A."/>
            <person name="Fricke W.F."/>
            <person name="Reinecke F."/>
            <person name="Kusian B."/>
            <person name="Liesegang H."/>
            <person name="Cramm R."/>
            <person name="Eitinger T."/>
            <person name="Ewering C."/>
            <person name="Potter M."/>
            <person name="Schwartz E."/>
            <person name="Strittmatter A."/>
            <person name="Voss I."/>
            <person name="Gottschalk G."/>
            <person name="Steinbuechel A."/>
            <person name="Friedrich B."/>
            <person name="Bowien B."/>
        </authorList>
    </citation>
    <scope>NUCLEOTIDE SEQUENCE [LARGE SCALE GENOMIC DNA]</scope>
    <source>
        <strain evidence="6">ATCC 17699 / DSM 428 / KCTC 22496 / NCIMB 10442 / H16 / Stanier 337</strain>
        <strain evidence="4">H16</strain>
    </source>
</reference>
<name>Q0K1A0_CUPNH</name>
<dbReference type="EC" id="4.2.1.79" evidence="4"/>
<evidence type="ECO:0000259" key="3">
    <source>
        <dbReference type="Pfam" id="PF19305"/>
    </source>
</evidence>
<dbReference type="InterPro" id="IPR005656">
    <property type="entry name" value="MmgE_PrpD"/>
</dbReference>
<dbReference type="HOGENOM" id="CLU_026574_3_1_4"/>
<evidence type="ECO:0000313" key="7">
    <source>
        <dbReference type="Proteomes" id="UP000296079"/>
    </source>
</evidence>
<evidence type="ECO:0000256" key="1">
    <source>
        <dbReference type="ARBA" id="ARBA00006174"/>
    </source>
</evidence>
<dbReference type="EMBL" id="AM260480">
    <property type="protein sequence ID" value="CAJ96224.1"/>
    <property type="molecule type" value="Genomic_DNA"/>
</dbReference>
<dbReference type="Pfam" id="PF19305">
    <property type="entry name" value="MmgE_PrpD_C"/>
    <property type="match status" value="1"/>
</dbReference>
<dbReference type="Gene3D" id="1.10.4100.10">
    <property type="entry name" value="2-methylcitrate dehydratase PrpD"/>
    <property type="match status" value="1"/>
</dbReference>
<dbReference type="GO" id="GO:0047547">
    <property type="term" value="F:2-methylcitrate dehydratase activity"/>
    <property type="evidence" value="ECO:0007669"/>
    <property type="project" value="UniProtKB-EC"/>
</dbReference>
<dbReference type="PANTHER" id="PTHR16943:SF8">
    <property type="entry name" value="2-METHYLCITRATE DEHYDRATASE"/>
    <property type="match status" value="1"/>
</dbReference>